<reference evidence="1 2" key="1">
    <citation type="submission" date="2016-11" db="EMBL/GenBank/DDBJ databases">
        <authorList>
            <person name="Jaros S."/>
            <person name="Januszkiewicz K."/>
            <person name="Wedrychowicz H."/>
        </authorList>
    </citation>
    <scope>NUCLEOTIDE SEQUENCE [LARGE SCALE GENOMIC DNA]</scope>
    <source>
        <strain evidence="1 2">OK807</strain>
    </source>
</reference>
<sequence length="178" mass="19519">MSSSCDPAYAPAGDVGVALMAIDSRLKAIYDGQTATDAEQQQLMDQFTASLGPEEANDVLDGACTLIYMFMQWLRMAYEDHDRDVIEYVVPSFVTSLRMMPKSIRPEVIPTMTGLVVAAGTGLSPSLWRKQYGDWTGDEMNSLEATALLLAEHINRLTGDRDFAARMITEALSAANQD</sequence>
<name>A0A1K1YGI7_STRAR</name>
<dbReference type="EMBL" id="FPJO01000004">
    <property type="protein sequence ID" value="SFX61049.1"/>
    <property type="molecule type" value="Genomic_DNA"/>
</dbReference>
<proteinExistence type="predicted"/>
<organism evidence="1 2">
    <name type="scientific">Streptomyces atratus</name>
    <dbReference type="NCBI Taxonomy" id="1893"/>
    <lineage>
        <taxon>Bacteria</taxon>
        <taxon>Bacillati</taxon>
        <taxon>Actinomycetota</taxon>
        <taxon>Actinomycetes</taxon>
        <taxon>Kitasatosporales</taxon>
        <taxon>Streptomycetaceae</taxon>
        <taxon>Streptomyces</taxon>
    </lineage>
</organism>
<protein>
    <submittedName>
        <fullName evidence="1">Uncharacterized protein</fullName>
    </submittedName>
</protein>
<dbReference type="AlphaFoldDB" id="A0A1K1YGI7"/>
<accession>A0A1K1YGI7</accession>
<evidence type="ECO:0000313" key="1">
    <source>
        <dbReference type="EMBL" id="SFX61049.1"/>
    </source>
</evidence>
<evidence type="ECO:0000313" key="2">
    <source>
        <dbReference type="Proteomes" id="UP000181909"/>
    </source>
</evidence>
<dbReference type="OrthoDB" id="3472681at2"/>
<dbReference type="Proteomes" id="UP000181909">
    <property type="component" value="Unassembled WGS sequence"/>
</dbReference>
<dbReference type="RefSeq" id="WP_072484829.1">
    <property type="nucleotide sequence ID" value="NZ_CP108276.1"/>
</dbReference>
<gene>
    <name evidence="1" type="ORF">SAMN02787144_1004285</name>
</gene>